<dbReference type="EMBL" id="FQZK01000003">
    <property type="protein sequence ID" value="SHJ04155.1"/>
    <property type="molecule type" value="Genomic_DNA"/>
</dbReference>
<dbReference type="PROSITE" id="PS01124">
    <property type="entry name" value="HTH_ARAC_FAMILY_2"/>
    <property type="match status" value="1"/>
</dbReference>
<dbReference type="Pfam" id="PF20240">
    <property type="entry name" value="DUF6597"/>
    <property type="match status" value="1"/>
</dbReference>
<evidence type="ECO:0000256" key="3">
    <source>
        <dbReference type="ARBA" id="ARBA00023163"/>
    </source>
</evidence>
<dbReference type="PANTHER" id="PTHR46796:SF15">
    <property type="entry name" value="BLL1074 PROTEIN"/>
    <property type="match status" value="1"/>
</dbReference>
<dbReference type="PROSITE" id="PS00041">
    <property type="entry name" value="HTH_ARAC_FAMILY_1"/>
    <property type="match status" value="1"/>
</dbReference>
<feature type="domain" description="HTH araC/xylS-type" evidence="4">
    <location>
        <begin position="130"/>
        <end position="227"/>
    </location>
</feature>
<reference evidence="5 6" key="1">
    <citation type="submission" date="2016-11" db="EMBL/GenBank/DDBJ databases">
        <authorList>
            <person name="Jaros S."/>
            <person name="Januszkiewicz K."/>
            <person name="Wedrychowicz H."/>
        </authorList>
    </citation>
    <scope>NUCLEOTIDE SEQUENCE [LARGE SCALE GENOMIC DNA]</scope>
    <source>
        <strain evidence="5 6">CGMCC 4.5723</strain>
    </source>
</reference>
<gene>
    <name evidence="5" type="ORF">SAMN05421803_103246</name>
</gene>
<dbReference type="AlphaFoldDB" id="A0A1M6G2F7"/>
<evidence type="ECO:0000256" key="2">
    <source>
        <dbReference type="ARBA" id="ARBA00023125"/>
    </source>
</evidence>
<dbReference type="InterPro" id="IPR046532">
    <property type="entry name" value="DUF6597"/>
</dbReference>
<dbReference type="InterPro" id="IPR018060">
    <property type="entry name" value="HTH_AraC"/>
</dbReference>
<keyword evidence="2 5" id="KW-0238">DNA-binding</keyword>
<dbReference type="Proteomes" id="UP000184452">
    <property type="component" value="Unassembled WGS sequence"/>
</dbReference>
<dbReference type="PANTHER" id="PTHR46796">
    <property type="entry name" value="HTH-TYPE TRANSCRIPTIONAL ACTIVATOR RHAS-RELATED"/>
    <property type="match status" value="1"/>
</dbReference>
<proteinExistence type="predicted"/>
<dbReference type="SMART" id="SM00342">
    <property type="entry name" value="HTH_ARAC"/>
    <property type="match status" value="1"/>
</dbReference>
<organism evidence="5 6">
    <name type="scientific">Nocardiopsis flavescens</name>
    <dbReference type="NCBI Taxonomy" id="758803"/>
    <lineage>
        <taxon>Bacteria</taxon>
        <taxon>Bacillati</taxon>
        <taxon>Actinomycetota</taxon>
        <taxon>Actinomycetes</taxon>
        <taxon>Streptosporangiales</taxon>
        <taxon>Nocardiopsidaceae</taxon>
        <taxon>Nocardiopsis</taxon>
    </lineage>
</organism>
<sequence>MRAGVLWRVVAGGHPARTRPASPAARPAHLVLPDAALDLMWHRGRLVVAGPDTVAQAGDPRPGEATWGLRLAPGAAHALLGVPARELADRRVDLADLVPAPPVPRGDPPAALEDAFAALWRAADPDPAPLRLAASLDRAAREARAVPGIAREHGMSERSLRRACDRLFGYGPKTLMSIHRLQRALRLARSGTPLGGAAATAGYADQAHFSREVSRLTGLPPGVLLDRAPG</sequence>
<evidence type="ECO:0000313" key="5">
    <source>
        <dbReference type="EMBL" id="SHJ04155.1"/>
    </source>
</evidence>
<keyword evidence="1" id="KW-0805">Transcription regulation</keyword>
<protein>
    <submittedName>
        <fullName evidence="5">AraC-type DNA-binding protein</fullName>
    </submittedName>
</protein>
<keyword evidence="6" id="KW-1185">Reference proteome</keyword>
<accession>A0A1M6G2F7</accession>
<evidence type="ECO:0000313" key="6">
    <source>
        <dbReference type="Proteomes" id="UP000184452"/>
    </source>
</evidence>
<dbReference type="GO" id="GO:0003700">
    <property type="term" value="F:DNA-binding transcription factor activity"/>
    <property type="evidence" value="ECO:0007669"/>
    <property type="project" value="InterPro"/>
</dbReference>
<dbReference type="STRING" id="758803.SAMN05421803_103246"/>
<evidence type="ECO:0000259" key="4">
    <source>
        <dbReference type="PROSITE" id="PS01124"/>
    </source>
</evidence>
<dbReference type="InterPro" id="IPR050204">
    <property type="entry name" value="AraC_XylS_family_regulators"/>
</dbReference>
<dbReference type="GO" id="GO:0043565">
    <property type="term" value="F:sequence-specific DNA binding"/>
    <property type="evidence" value="ECO:0007669"/>
    <property type="project" value="InterPro"/>
</dbReference>
<keyword evidence="3" id="KW-0804">Transcription</keyword>
<evidence type="ECO:0000256" key="1">
    <source>
        <dbReference type="ARBA" id="ARBA00023015"/>
    </source>
</evidence>
<name>A0A1M6G2F7_9ACTN</name>
<dbReference type="Pfam" id="PF12833">
    <property type="entry name" value="HTH_18"/>
    <property type="match status" value="1"/>
</dbReference>
<dbReference type="InterPro" id="IPR018062">
    <property type="entry name" value="HTH_AraC-typ_CS"/>
</dbReference>
<dbReference type="Gene3D" id="1.10.10.60">
    <property type="entry name" value="Homeodomain-like"/>
    <property type="match status" value="1"/>
</dbReference>